<proteinExistence type="predicted"/>
<name>A0ABD3DXQ5_9LAMI</name>
<comment type="caution">
    <text evidence="2">The sequence shown here is derived from an EMBL/GenBank/DDBJ whole genome shotgun (WGS) entry which is preliminary data.</text>
</comment>
<evidence type="ECO:0000313" key="2">
    <source>
        <dbReference type="EMBL" id="KAL3647030.1"/>
    </source>
</evidence>
<protein>
    <submittedName>
        <fullName evidence="2">Uncharacterized protein</fullName>
    </submittedName>
</protein>
<keyword evidence="1" id="KW-0812">Transmembrane</keyword>
<reference evidence="3" key="1">
    <citation type="journal article" date="2024" name="IScience">
        <title>Strigolactones Initiate the Formation of Haustorium-like Structures in Castilleja.</title>
        <authorList>
            <person name="Buerger M."/>
            <person name="Peterson D."/>
            <person name="Chory J."/>
        </authorList>
    </citation>
    <scope>NUCLEOTIDE SEQUENCE [LARGE SCALE GENOMIC DNA]</scope>
</reference>
<keyword evidence="1" id="KW-0472">Membrane</keyword>
<evidence type="ECO:0000313" key="3">
    <source>
        <dbReference type="Proteomes" id="UP001632038"/>
    </source>
</evidence>
<feature type="transmembrane region" description="Helical" evidence="1">
    <location>
        <begin position="6"/>
        <end position="27"/>
    </location>
</feature>
<sequence>MGYVLRVRFASFFTGAALASAAGLYLLQKDYKIAHYAISQQMTSLHESLDRRVSALEKLKEVEAPKHVDTTAE</sequence>
<keyword evidence="1" id="KW-1133">Transmembrane helix</keyword>
<dbReference type="Proteomes" id="UP001632038">
    <property type="component" value="Unassembled WGS sequence"/>
</dbReference>
<gene>
    <name evidence="2" type="ORF">CASFOL_007998</name>
</gene>
<keyword evidence="3" id="KW-1185">Reference proteome</keyword>
<accession>A0ABD3DXQ5</accession>
<organism evidence="2 3">
    <name type="scientific">Castilleja foliolosa</name>
    <dbReference type="NCBI Taxonomy" id="1961234"/>
    <lineage>
        <taxon>Eukaryota</taxon>
        <taxon>Viridiplantae</taxon>
        <taxon>Streptophyta</taxon>
        <taxon>Embryophyta</taxon>
        <taxon>Tracheophyta</taxon>
        <taxon>Spermatophyta</taxon>
        <taxon>Magnoliopsida</taxon>
        <taxon>eudicotyledons</taxon>
        <taxon>Gunneridae</taxon>
        <taxon>Pentapetalae</taxon>
        <taxon>asterids</taxon>
        <taxon>lamiids</taxon>
        <taxon>Lamiales</taxon>
        <taxon>Orobanchaceae</taxon>
        <taxon>Pedicularideae</taxon>
        <taxon>Castillejinae</taxon>
        <taxon>Castilleja</taxon>
    </lineage>
</organism>
<dbReference type="PANTHER" id="PTHR34970:SF2">
    <property type="entry name" value="ABC TRANSPORTER A FAMILY PROTEIN"/>
    <property type="match status" value="1"/>
</dbReference>
<evidence type="ECO:0000256" key="1">
    <source>
        <dbReference type="SAM" id="Phobius"/>
    </source>
</evidence>
<dbReference type="EMBL" id="JAVIJP010000009">
    <property type="protein sequence ID" value="KAL3647030.1"/>
    <property type="molecule type" value="Genomic_DNA"/>
</dbReference>
<dbReference type="PANTHER" id="PTHR34970">
    <property type="entry name" value="ABC TRANSPORTER A FAMILY PROTEIN"/>
    <property type="match status" value="1"/>
</dbReference>
<dbReference type="AlphaFoldDB" id="A0ABD3DXQ5"/>